<reference evidence="3" key="1">
    <citation type="submission" date="2016-11" db="UniProtKB">
        <authorList>
            <consortium name="WormBaseParasite"/>
        </authorList>
    </citation>
    <scope>IDENTIFICATION</scope>
</reference>
<organism evidence="2 3">
    <name type="scientific">Caenorhabditis tropicalis</name>
    <dbReference type="NCBI Taxonomy" id="1561998"/>
    <lineage>
        <taxon>Eukaryota</taxon>
        <taxon>Metazoa</taxon>
        <taxon>Ecdysozoa</taxon>
        <taxon>Nematoda</taxon>
        <taxon>Chromadorea</taxon>
        <taxon>Rhabditida</taxon>
        <taxon>Rhabditina</taxon>
        <taxon>Rhabditomorpha</taxon>
        <taxon>Rhabditoidea</taxon>
        <taxon>Rhabditidae</taxon>
        <taxon>Peloderinae</taxon>
        <taxon>Caenorhabditis</taxon>
    </lineage>
</organism>
<dbReference type="AlphaFoldDB" id="A0A1I7SXL9"/>
<accession>A0A1I7SXL9</accession>
<evidence type="ECO:0000313" key="2">
    <source>
        <dbReference type="Proteomes" id="UP000095282"/>
    </source>
</evidence>
<feature type="compositionally biased region" description="Polar residues" evidence="1">
    <location>
        <begin position="38"/>
        <end position="48"/>
    </location>
</feature>
<evidence type="ECO:0000313" key="3">
    <source>
        <dbReference type="WBParaSite" id="Csp11.Scaffold17.g70.t1"/>
    </source>
</evidence>
<evidence type="ECO:0000256" key="1">
    <source>
        <dbReference type="SAM" id="MobiDB-lite"/>
    </source>
</evidence>
<dbReference type="WBParaSite" id="Csp11.Scaffold17.g70.t1">
    <property type="protein sequence ID" value="Csp11.Scaffold17.g70.t1"/>
    <property type="gene ID" value="Csp11.Scaffold17.g70"/>
</dbReference>
<dbReference type="Proteomes" id="UP000095282">
    <property type="component" value="Unplaced"/>
</dbReference>
<protein>
    <submittedName>
        <fullName evidence="3">Uncharacterized protein</fullName>
    </submittedName>
</protein>
<name>A0A1I7SXL9_9PELO</name>
<feature type="region of interest" description="Disordered" evidence="1">
    <location>
        <begin position="33"/>
        <end position="53"/>
    </location>
</feature>
<proteinExistence type="predicted"/>
<feature type="region of interest" description="Disordered" evidence="1">
    <location>
        <begin position="68"/>
        <end position="91"/>
    </location>
</feature>
<keyword evidence="2" id="KW-1185">Reference proteome</keyword>
<sequence length="91" mass="10296">MHDLPPVYRYSLCVHEPTDVPIFTLNPEESEFHGRTGVAQSTKGSRMWQNGPKGIDFCEEREHVLNGRQKIQSREVTQVKKASESSAPTGR</sequence>